<comment type="caution">
    <text evidence="6">The sequence shown here is derived from an EMBL/GenBank/DDBJ whole genome shotgun (WGS) entry which is preliminary data.</text>
</comment>
<organism evidence="6 7">
    <name type="scientific">Crenobacter intestini</name>
    <dbReference type="NCBI Taxonomy" id="2563443"/>
    <lineage>
        <taxon>Bacteria</taxon>
        <taxon>Pseudomonadati</taxon>
        <taxon>Pseudomonadota</taxon>
        <taxon>Betaproteobacteria</taxon>
        <taxon>Neisseriales</taxon>
        <taxon>Neisseriaceae</taxon>
        <taxon>Crenobacter</taxon>
    </lineage>
</organism>
<accession>A0A4T0UWG3</accession>
<reference evidence="6 7" key="1">
    <citation type="submission" date="2019-04" db="EMBL/GenBank/DDBJ databases">
        <title>Crenobacter sp. nov.</title>
        <authorList>
            <person name="Shi S."/>
        </authorList>
    </citation>
    <scope>NUCLEOTIDE SEQUENCE [LARGE SCALE GENOMIC DNA]</scope>
    <source>
        <strain evidence="6 7">GY 70310</strain>
    </source>
</reference>
<protein>
    <submittedName>
        <fullName evidence="6">Formate/nitrite transporter family protein</fullName>
    </submittedName>
</protein>
<evidence type="ECO:0000313" key="6">
    <source>
        <dbReference type="EMBL" id="TIC83389.1"/>
    </source>
</evidence>
<evidence type="ECO:0000256" key="5">
    <source>
        <dbReference type="SAM" id="Phobius"/>
    </source>
</evidence>
<dbReference type="AlphaFoldDB" id="A0A4T0UWG3"/>
<feature type="transmembrane region" description="Helical" evidence="5">
    <location>
        <begin position="55"/>
        <end position="74"/>
    </location>
</feature>
<evidence type="ECO:0000256" key="3">
    <source>
        <dbReference type="ARBA" id="ARBA00022989"/>
    </source>
</evidence>
<name>A0A4T0UWG3_9NEIS</name>
<dbReference type="GO" id="GO:0005886">
    <property type="term" value="C:plasma membrane"/>
    <property type="evidence" value="ECO:0007669"/>
    <property type="project" value="TreeGrafter"/>
</dbReference>
<dbReference type="OrthoDB" id="9786493at2"/>
<dbReference type="PANTHER" id="PTHR30520">
    <property type="entry name" value="FORMATE TRANSPORTER-RELATED"/>
    <property type="match status" value="1"/>
</dbReference>
<evidence type="ECO:0000256" key="2">
    <source>
        <dbReference type="ARBA" id="ARBA00022692"/>
    </source>
</evidence>
<feature type="transmembrane region" description="Helical" evidence="5">
    <location>
        <begin position="261"/>
        <end position="279"/>
    </location>
</feature>
<comment type="subcellular location">
    <subcellularLocation>
        <location evidence="1">Membrane</location>
        <topology evidence="1">Multi-pass membrane protein</topology>
    </subcellularLocation>
</comment>
<feature type="transmembrane region" description="Helical" evidence="5">
    <location>
        <begin position="184"/>
        <end position="202"/>
    </location>
</feature>
<feature type="transmembrane region" description="Helical" evidence="5">
    <location>
        <begin position="214"/>
        <end position="241"/>
    </location>
</feature>
<dbReference type="EMBL" id="STGJ01000007">
    <property type="protein sequence ID" value="TIC83389.1"/>
    <property type="molecule type" value="Genomic_DNA"/>
</dbReference>
<dbReference type="InterPro" id="IPR000292">
    <property type="entry name" value="For/NO2_transpt"/>
</dbReference>
<gene>
    <name evidence="6" type="ORF">E5K04_07465</name>
</gene>
<feature type="transmembrane region" description="Helical" evidence="5">
    <location>
        <begin position="86"/>
        <end position="106"/>
    </location>
</feature>
<dbReference type="Pfam" id="PF01226">
    <property type="entry name" value="Form_Nir_trans"/>
    <property type="match status" value="1"/>
</dbReference>
<keyword evidence="3 5" id="KW-1133">Transmembrane helix</keyword>
<proteinExistence type="predicted"/>
<dbReference type="Gene3D" id="1.20.1080.10">
    <property type="entry name" value="Glycerol uptake facilitator protein"/>
    <property type="match status" value="1"/>
</dbReference>
<dbReference type="PANTHER" id="PTHR30520:SF8">
    <property type="entry name" value="NITRITE TRANSPORTER NIRC"/>
    <property type="match status" value="1"/>
</dbReference>
<evidence type="ECO:0000313" key="7">
    <source>
        <dbReference type="Proteomes" id="UP000308891"/>
    </source>
</evidence>
<feature type="transmembrane region" description="Helical" evidence="5">
    <location>
        <begin position="132"/>
        <end position="155"/>
    </location>
</feature>
<evidence type="ECO:0000256" key="1">
    <source>
        <dbReference type="ARBA" id="ARBA00004141"/>
    </source>
</evidence>
<keyword evidence="4 5" id="KW-0472">Membrane</keyword>
<keyword evidence="7" id="KW-1185">Reference proteome</keyword>
<dbReference type="Proteomes" id="UP000308891">
    <property type="component" value="Unassembled WGS sequence"/>
</dbReference>
<dbReference type="GO" id="GO:0015499">
    <property type="term" value="F:formate transmembrane transporter activity"/>
    <property type="evidence" value="ECO:0007669"/>
    <property type="project" value="TreeGrafter"/>
</dbReference>
<evidence type="ECO:0000256" key="4">
    <source>
        <dbReference type="ARBA" id="ARBA00023136"/>
    </source>
</evidence>
<dbReference type="InterPro" id="IPR023271">
    <property type="entry name" value="Aquaporin-like"/>
</dbReference>
<sequence length="303" mass="32741">MQRAGGARHVPGNGRRPHAPALLPVKAMSNSYSFDYLIGQTRAKRDTLLEAPARYFLSAMLAGTLIAVVLSASMRLAQLLLQSSSPYYAVAYSAFFGTALVAIIVSKSELFTSNVMYLTLARLSGRASTAEAALSWGCVYLGNLAGILLFTLVWMQAGGLGDYPDSHVASQLVAVKTGAPAMKIFWKAVLCNWIICLAVWLPMKLENEAAKIMLIMLLVFVFFFSGFEHCIANMALFSLVWAHAPDALPFADIVHNMVPATLGNIVGGMLGVALPAWLLERHTLSDAPQTAPSAMQRLCEESQ</sequence>
<keyword evidence="2 5" id="KW-0812">Transmembrane</keyword>